<proteinExistence type="predicted"/>
<dbReference type="Pfam" id="PF07714">
    <property type="entry name" value="PK_Tyr_Ser-Thr"/>
    <property type="match status" value="1"/>
</dbReference>
<sequence length="326" mass="36194">MLPQAPAKPSGERPRGSPSGARRLVRPPTPPPTIPEDGPAPPEFDLDAPPTEVMENELTFAECVGKGVTAEVFRGEWKGKEVCIKQILLGKKITSHKHQVAFSREVSVLSKLKHPHLLELFGVCFGNKLCVITEFCSGGSLFELLHNCYEIELQWSQKTKMATDVASAMHYLHTFKPQIIHRDLKSLNLLLAKPVLDSKTTPIVKVADLGLARMKDMDAEWEKMTKSVGTCHWMAPEVISGRYDVKADVYSYAMCLFEIICRQVPFEDEEGADVINLIGSGKRPELQEAVPPGCPKGLTELMVKCWDQEPDARPEFSSILAVVSKM</sequence>
<dbReference type="InterPro" id="IPR001245">
    <property type="entry name" value="Ser-Thr/Tyr_kinase_cat_dom"/>
</dbReference>
<name>A0A813FQ04_POLGL</name>
<protein>
    <recommendedName>
        <fullName evidence="2">Protein kinase domain-containing protein</fullName>
    </recommendedName>
</protein>
<dbReference type="PRINTS" id="PR00109">
    <property type="entry name" value="TYRKINASE"/>
</dbReference>
<dbReference type="GO" id="GO:0004674">
    <property type="term" value="F:protein serine/threonine kinase activity"/>
    <property type="evidence" value="ECO:0007669"/>
    <property type="project" value="TreeGrafter"/>
</dbReference>
<keyword evidence="4" id="KW-1185">Reference proteome</keyword>
<dbReference type="Proteomes" id="UP000654075">
    <property type="component" value="Unassembled WGS sequence"/>
</dbReference>
<comment type="caution">
    <text evidence="3">The sequence shown here is derived from an EMBL/GenBank/DDBJ whole genome shotgun (WGS) entry which is preliminary data.</text>
</comment>
<dbReference type="AlphaFoldDB" id="A0A813FQ04"/>
<evidence type="ECO:0000256" key="1">
    <source>
        <dbReference type="SAM" id="MobiDB-lite"/>
    </source>
</evidence>
<dbReference type="Gene3D" id="1.10.510.10">
    <property type="entry name" value="Transferase(Phosphotransferase) domain 1"/>
    <property type="match status" value="1"/>
</dbReference>
<evidence type="ECO:0000259" key="2">
    <source>
        <dbReference type="PROSITE" id="PS50011"/>
    </source>
</evidence>
<reference evidence="3" key="1">
    <citation type="submission" date="2021-02" db="EMBL/GenBank/DDBJ databases">
        <authorList>
            <person name="Dougan E. K."/>
            <person name="Rhodes N."/>
            <person name="Thang M."/>
            <person name="Chan C."/>
        </authorList>
    </citation>
    <scope>NUCLEOTIDE SEQUENCE</scope>
</reference>
<dbReference type="InterPro" id="IPR011009">
    <property type="entry name" value="Kinase-like_dom_sf"/>
</dbReference>
<dbReference type="PANTHER" id="PTHR44329">
    <property type="entry name" value="SERINE/THREONINE-PROTEIN KINASE TNNI3K-RELATED"/>
    <property type="match status" value="1"/>
</dbReference>
<dbReference type="InterPro" id="IPR051681">
    <property type="entry name" value="Ser/Thr_Kinases-Pseudokinases"/>
</dbReference>
<dbReference type="SMART" id="SM00220">
    <property type="entry name" value="S_TKc"/>
    <property type="match status" value="1"/>
</dbReference>
<dbReference type="SUPFAM" id="SSF56112">
    <property type="entry name" value="Protein kinase-like (PK-like)"/>
    <property type="match status" value="1"/>
</dbReference>
<dbReference type="OMA" id="PSHLCIV"/>
<accession>A0A813FQ04</accession>
<dbReference type="InterPro" id="IPR000719">
    <property type="entry name" value="Prot_kinase_dom"/>
</dbReference>
<dbReference type="PIRSF" id="PIRSF000654">
    <property type="entry name" value="Integrin-linked_kinase"/>
    <property type="match status" value="1"/>
</dbReference>
<gene>
    <name evidence="3" type="ORF">PGLA1383_LOCUS33879</name>
</gene>
<dbReference type="EMBL" id="CAJNNV010025807">
    <property type="protein sequence ID" value="CAE8616176.1"/>
    <property type="molecule type" value="Genomic_DNA"/>
</dbReference>
<dbReference type="GO" id="GO:0005524">
    <property type="term" value="F:ATP binding"/>
    <property type="evidence" value="ECO:0007669"/>
    <property type="project" value="InterPro"/>
</dbReference>
<feature type="compositionally biased region" description="Pro residues" evidence="1">
    <location>
        <begin position="27"/>
        <end position="42"/>
    </location>
</feature>
<dbReference type="OrthoDB" id="1714095at2759"/>
<evidence type="ECO:0000313" key="4">
    <source>
        <dbReference type="Proteomes" id="UP000654075"/>
    </source>
</evidence>
<dbReference type="PROSITE" id="PS50011">
    <property type="entry name" value="PROTEIN_KINASE_DOM"/>
    <property type="match status" value="1"/>
</dbReference>
<dbReference type="CDD" id="cd13999">
    <property type="entry name" value="STKc_MAP3K-like"/>
    <property type="match status" value="1"/>
</dbReference>
<feature type="region of interest" description="Disordered" evidence="1">
    <location>
        <begin position="1"/>
        <end position="49"/>
    </location>
</feature>
<organism evidence="3 4">
    <name type="scientific">Polarella glacialis</name>
    <name type="common">Dinoflagellate</name>
    <dbReference type="NCBI Taxonomy" id="89957"/>
    <lineage>
        <taxon>Eukaryota</taxon>
        <taxon>Sar</taxon>
        <taxon>Alveolata</taxon>
        <taxon>Dinophyceae</taxon>
        <taxon>Suessiales</taxon>
        <taxon>Suessiaceae</taxon>
        <taxon>Polarella</taxon>
    </lineage>
</organism>
<feature type="domain" description="Protein kinase" evidence="2">
    <location>
        <begin position="58"/>
        <end position="326"/>
    </location>
</feature>
<dbReference type="PROSITE" id="PS00108">
    <property type="entry name" value="PROTEIN_KINASE_ST"/>
    <property type="match status" value="1"/>
</dbReference>
<evidence type="ECO:0000313" key="3">
    <source>
        <dbReference type="EMBL" id="CAE8616176.1"/>
    </source>
</evidence>
<dbReference type="InterPro" id="IPR008271">
    <property type="entry name" value="Ser/Thr_kinase_AS"/>
</dbReference>